<accession>A0ACB8ABE3</accession>
<comment type="caution">
    <text evidence="1">The sequence shown here is derived from an EMBL/GenBank/DDBJ whole genome shotgun (WGS) entry which is preliminary data.</text>
</comment>
<gene>
    <name evidence="1" type="ORF">BJ138DRAFT_1101563</name>
</gene>
<evidence type="ECO:0000313" key="1">
    <source>
        <dbReference type="EMBL" id="KAH7910779.1"/>
    </source>
</evidence>
<reference evidence="1" key="1">
    <citation type="journal article" date="2021" name="New Phytol.">
        <title>Evolutionary innovations through gain and loss of genes in the ectomycorrhizal Boletales.</title>
        <authorList>
            <person name="Wu G."/>
            <person name="Miyauchi S."/>
            <person name="Morin E."/>
            <person name="Kuo A."/>
            <person name="Drula E."/>
            <person name="Varga T."/>
            <person name="Kohler A."/>
            <person name="Feng B."/>
            <person name="Cao Y."/>
            <person name="Lipzen A."/>
            <person name="Daum C."/>
            <person name="Hundley H."/>
            <person name="Pangilinan J."/>
            <person name="Johnson J."/>
            <person name="Barry K."/>
            <person name="LaButti K."/>
            <person name="Ng V."/>
            <person name="Ahrendt S."/>
            <person name="Min B."/>
            <person name="Choi I.G."/>
            <person name="Park H."/>
            <person name="Plett J.M."/>
            <person name="Magnuson J."/>
            <person name="Spatafora J.W."/>
            <person name="Nagy L.G."/>
            <person name="Henrissat B."/>
            <person name="Grigoriev I.V."/>
            <person name="Yang Z.L."/>
            <person name="Xu J."/>
            <person name="Martin F.M."/>
        </authorList>
    </citation>
    <scope>NUCLEOTIDE SEQUENCE</scope>
    <source>
        <strain evidence="1">ATCC 28755</strain>
    </source>
</reference>
<dbReference type="Proteomes" id="UP000790377">
    <property type="component" value="Unassembled WGS sequence"/>
</dbReference>
<sequence length="219" mass="23518">MVMSKSTRLVILASIISSSAAECVIPHPSFGLSLAIYSHTFCKSQKDTDYHIFREHDLAEGCTCVPFPRKVSTVSYVFSTGEHKEATIELWTGKDCDRFLYHNIYLNAALEFPGENEVEPHVDYRVKLHSARICFKRDHKRPGNTPHHPNNNPGVFGEVAKVAKGGLKLVKGAGKEALKGVEGLGAEWKGVGAGVGDALGVGLEVGGTAAEIAGFALAA</sequence>
<dbReference type="EMBL" id="MU267700">
    <property type="protein sequence ID" value="KAH7910779.1"/>
    <property type="molecule type" value="Genomic_DNA"/>
</dbReference>
<name>A0ACB8ABE3_9AGAM</name>
<organism evidence="1 2">
    <name type="scientific">Hygrophoropsis aurantiaca</name>
    <dbReference type="NCBI Taxonomy" id="72124"/>
    <lineage>
        <taxon>Eukaryota</taxon>
        <taxon>Fungi</taxon>
        <taxon>Dikarya</taxon>
        <taxon>Basidiomycota</taxon>
        <taxon>Agaricomycotina</taxon>
        <taxon>Agaricomycetes</taxon>
        <taxon>Agaricomycetidae</taxon>
        <taxon>Boletales</taxon>
        <taxon>Coniophorineae</taxon>
        <taxon>Hygrophoropsidaceae</taxon>
        <taxon>Hygrophoropsis</taxon>
    </lineage>
</organism>
<proteinExistence type="predicted"/>
<protein>
    <submittedName>
        <fullName evidence="1">Uncharacterized protein</fullName>
    </submittedName>
</protein>
<keyword evidence="2" id="KW-1185">Reference proteome</keyword>
<evidence type="ECO:0000313" key="2">
    <source>
        <dbReference type="Proteomes" id="UP000790377"/>
    </source>
</evidence>